<keyword evidence="2" id="KW-1185">Reference proteome</keyword>
<dbReference type="Proteomes" id="UP001469553">
    <property type="component" value="Unassembled WGS sequence"/>
</dbReference>
<protein>
    <recommendedName>
        <fullName evidence="3">Secreted protein</fullName>
    </recommendedName>
</protein>
<evidence type="ECO:0008006" key="3">
    <source>
        <dbReference type="Google" id="ProtNLM"/>
    </source>
</evidence>
<dbReference type="EMBL" id="JAHRIP010086863">
    <property type="protein sequence ID" value="MEQ2315572.1"/>
    <property type="molecule type" value="Genomic_DNA"/>
</dbReference>
<name>A0ABV1ABX9_9TELE</name>
<reference evidence="1 2" key="1">
    <citation type="submission" date="2021-06" db="EMBL/GenBank/DDBJ databases">
        <authorList>
            <person name="Palmer J.M."/>
        </authorList>
    </citation>
    <scope>NUCLEOTIDE SEQUENCE [LARGE SCALE GENOMIC DNA]</scope>
    <source>
        <strain evidence="1 2">AS_MEX2019</strain>
        <tissue evidence="1">Muscle</tissue>
    </source>
</reference>
<gene>
    <name evidence="1" type="ORF">AMECASPLE_023819</name>
</gene>
<sequence>MIIMRGMDITLVKAVHVFCSWKYFQRAEFVFVVSSGKCSCLLSVCSNRWGRVCASFMFQTAGGNFSDTVRCNKNTLVNLESGDRPTPRCWSFRTRLPQV</sequence>
<organism evidence="1 2">
    <name type="scientific">Ameca splendens</name>
    <dbReference type="NCBI Taxonomy" id="208324"/>
    <lineage>
        <taxon>Eukaryota</taxon>
        <taxon>Metazoa</taxon>
        <taxon>Chordata</taxon>
        <taxon>Craniata</taxon>
        <taxon>Vertebrata</taxon>
        <taxon>Euteleostomi</taxon>
        <taxon>Actinopterygii</taxon>
        <taxon>Neopterygii</taxon>
        <taxon>Teleostei</taxon>
        <taxon>Neoteleostei</taxon>
        <taxon>Acanthomorphata</taxon>
        <taxon>Ovalentaria</taxon>
        <taxon>Atherinomorphae</taxon>
        <taxon>Cyprinodontiformes</taxon>
        <taxon>Goodeidae</taxon>
        <taxon>Ameca</taxon>
    </lineage>
</organism>
<evidence type="ECO:0000313" key="2">
    <source>
        <dbReference type="Proteomes" id="UP001469553"/>
    </source>
</evidence>
<comment type="caution">
    <text evidence="1">The sequence shown here is derived from an EMBL/GenBank/DDBJ whole genome shotgun (WGS) entry which is preliminary data.</text>
</comment>
<evidence type="ECO:0000313" key="1">
    <source>
        <dbReference type="EMBL" id="MEQ2315572.1"/>
    </source>
</evidence>
<accession>A0ABV1ABX9</accession>
<proteinExistence type="predicted"/>